<keyword evidence="3" id="KW-1185">Reference proteome</keyword>
<feature type="non-terminal residue" evidence="2">
    <location>
        <position position="159"/>
    </location>
</feature>
<evidence type="ECO:0000256" key="1">
    <source>
        <dbReference type="SAM" id="MobiDB-lite"/>
    </source>
</evidence>
<feature type="non-terminal residue" evidence="2">
    <location>
        <position position="1"/>
    </location>
</feature>
<evidence type="ECO:0000313" key="2">
    <source>
        <dbReference type="EMBL" id="CAG8659562.1"/>
    </source>
</evidence>
<accession>A0A9N9E002</accession>
<reference evidence="2" key="1">
    <citation type="submission" date="2021-06" db="EMBL/GenBank/DDBJ databases">
        <authorList>
            <person name="Kallberg Y."/>
            <person name="Tangrot J."/>
            <person name="Rosling A."/>
        </authorList>
    </citation>
    <scope>NUCLEOTIDE SEQUENCE</scope>
    <source>
        <strain evidence="2">IA702</strain>
    </source>
</reference>
<dbReference type="EMBL" id="CAJVPJ010005209">
    <property type="protein sequence ID" value="CAG8659562.1"/>
    <property type="molecule type" value="Genomic_DNA"/>
</dbReference>
<protein>
    <submittedName>
        <fullName evidence="2">1129_t:CDS:1</fullName>
    </submittedName>
</protein>
<organism evidence="2 3">
    <name type="scientific">Paraglomus occultum</name>
    <dbReference type="NCBI Taxonomy" id="144539"/>
    <lineage>
        <taxon>Eukaryota</taxon>
        <taxon>Fungi</taxon>
        <taxon>Fungi incertae sedis</taxon>
        <taxon>Mucoromycota</taxon>
        <taxon>Glomeromycotina</taxon>
        <taxon>Glomeromycetes</taxon>
        <taxon>Paraglomerales</taxon>
        <taxon>Paraglomeraceae</taxon>
        <taxon>Paraglomus</taxon>
    </lineage>
</organism>
<feature type="compositionally biased region" description="Low complexity" evidence="1">
    <location>
        <begin position="30"/>
        <end position="81"/>
    </location>
</feature>
<sequence length="159" mass="17631">KRDQECRDLILVAAVQNPVTGKYVLTNKPGNSSTQQSNSSGYPFPSPQPSASSPQSYAYPQSSASLQSSSSPQLSSPSFYPRIEAGIRPTEEEKLARKQVKKQQPAEMRNMRTLDAPNITSENDNGFEQPTPGQFLVFQDVPSDVGRRTWEYYEVDGLN</sequence>
<proteinExistence type="predicted"/>
<dbReference type="Proteomes" id="UP000789572">
    <property type="component" value="Unassembled WGS sequence"/>
</dbReference>
<gene>
    <name evidence="2" type="ORF">POCULU_LOCUS10387</name>
</gene>
<feature type="compositionally biased region" description="Polar residues" evidence="1">
    <location>
        <begin position="118"/>
        <end position="132"/>
    </location>
</feature>
<comment type="caution">
    <text evidence="2">The sequence shown here is derived from an EMBL/GenBank/DDBJ whole genome shotgun (WGS) entry which is preliminary data.</text>
</comment>
<feature type="region of interest" description="Disordered" evidence="1">
    <location>
        <begin position="20"/>
        <end position="134"/>
    </location>
</feature>
<dbReference type="AlphaFoldDB" id="A0A9N9E002"/>
<evidence type="ECO:0000313" key="3">
    <source>
        <dbReference type="Proteomes" id="UP000789572"/>
    </source>
</evidence>
<name>A0A9N9E002_9GLOM</name>